<gene>
    <name evidence="1" type="ORF">U0070_025826</name>
</gene>
<proteinExistence type="predicted"/>
<evidence type="ECO:0000313" key="1">
    <source>
        <dbReference type="EMBL" id="KAK7823009.1"/>
    </source>
</evidence>
<keyword evidence="2" id="KW-1185">Reference proteome</keyword>
<name>A0AAW0J839_MYOGA</name>
<dbReference type="Proteomes" id="UP001488838">
    <property type="component" value="Unassembled WGS sequence"/>
</dbReference>
<sequence>MQANNTKARRARAEAIKALLKPEVKQKMPKSPSHKVGRLAFTAHRKLGNWICGYMAKGCQLCHPTAKTQPRPRVQLQFRTTQAQASVPAQDPKGV</sequence>
<evidence type="ECO:0000313" key="2">
    <source>
        <dbReference type="Proteomes" id="UP001488838"/>
    </source>
</evidence>
<dbReference type="EMBL" id="JBBHLL010000055">
    <property type="protein sequence ID" value="KAK7823009.1"/>
    <property type="molecule type" value="Genomic_DNA"/>
</dbReference>
<protein>
    <submittedName>
        <fullName evidence="1">Uncharacterized protein</fullName>
    </submittedName>
</protein>
<comment type="caution">
    <text evidence="1">The sequence shown here is derived from an EMBL/GenBank/DDBJ whole genome shotgun (WGS) entry which is preliminary data.</text>
</comment>
<accession>A0AAW0J839</accession>
<dbReference type="AlphaFoldDB" id="A0AAW0J839"/>
<reference evidence="1 2" key="1">
    <citation type="journal article" date="2023" name="bioRxiv">
        <title>Conserved and derived expression patterns and positive selection on dental genes reveal complex evolutionary context of ever-growing rodent molars.</title>
        <authorList>
            <person name="Calamari Z.T."/>
            <person name="Song A."/>
            <person name="Cohen E."/>
            <person name="Akter M."/>
            <person name="Roy R.D."/>
            <person name="Hallikas O."/>
            <person name="Christensen M.M."/>
            <person name="Li P."/>
            <person name="Marangoni P."/>
            <person name="Jernvall J."/>
            <person name="Klein O.D."/>
        </authorList>
    </citation>
    <scope>NUCLEOTIDE SEQUENCE [LARGE SCALE GENOMIC DNA]</scope>
    <source>
        <strain evidence="1">V071</strain>
    </source>
</reference>
<organism evidence="1 2">
    <name type="scientific">Myodes glareolus</name>
    <name type="common">Bank vole</name>
    <name type="synonym">Clethrionomys glareolus</name>
    <dbReference type="NCBI Taxonomy" id="447135"/>
    <lineage>
        <taxon>Eukaryota</taxon>
        <taxon>Metazoa</taxon>
        <taxon>Chordata</taxon>
        <taxon>Craniata</taxon>
        <taxon>Vertebrata</taxon>
        <taxon>Euteleostomi</taxon>
        <taxon>Mammalia</taxon>
        <taxon>Eutheria</taxon>
        <taxon>Euarchontoglires</taxon>
        <taxon>Glires</taxon>
        <taxon>Rodentia</taxon>
        <taxon>Myomorpha</taxon>
        <taxon>Muroidea</taxon>
        <taxon>Cricetidae</taxon>
        <taxon>Arvicolinae</taxon>
        <taxon>Myodes</taxon>
    </lineage>
</organism>